<feature type="transmembrane region" description="Helical" evidence="1">
    <location>
        <begin position="289"/>
        <end position="310"/>
    </location>
</feature>
<sequence length="1093" mass="126466">MAQFNFNKWNTIIGWFAFAIALITYTLTVEPTMSFWDCGEYIATAAKLEVGHPPGAPLYQMMGAFFAMFAIDAQHVALMVNMMSVFSSAFTILFLFWSSSMILKKIVARFAEIDQNNSIVILGSSFVGALAYTFSDSFWFNAVEAEVYAMASLLIALLFWLGLRWEQDMDKPRGNKWLLIISLVVGLSFGVHFMALLTIPSIGFLYYFKHYEKVTIKNFLIANVVVIGILLFIFKLLLPLTMAFFGKTEVFMVNSMGLPFNSGTIFVALLFIAFFYFGLKFTKQKGLIFYNTIILCILFILIGFSTWMMLPVRANANTVINENKPSDATEVLAYYNREQYGVNPLFYGPQYTEVFSGLDAKTPYLDKKPNYERDYKTGKYIITNNYKNAEQNSDDNQKTILPRMWSTDTPHIQNYINFTNPPKFKINPNYDYEEDLAKYGIDPSQLSEDEYNKATAQLRNEVEKTVSEFRHAYAQKQIDNEGYVKFLRSYKDYLIIEKPTTADNFSFMFEYQFGYMYWRYLMWNFVGRQNDIQGKYDNLDGNWISGIKPLDSVHLGSQDNLPSDVLNNKGRNAYYFLPFILGLIGLMYHANKDLKSFYVLLALFLFTGIALKIYLNERPFEPRERDYALVGSFYVFAIWIGFGVYSLYESIQKYLAPKIAGPVIIAGSLLAAPILMAAQNWDDHDRSGRYTAVSMAKAYLSSCDKDAILFTIGDNDTFPLWYAQEIEHFRTDVKIVNTSLFMTDWYIDQMKAKSYESNALPISFTHDQYVGDKLDYTAYIQKIDTRWNIKDFIDFIKNPKSTVGLQNGQTIHFYPTNKIRVNVDKKTIIQNKVVNPKYYDSIVPYLDIDIKGSALYKNRLMMLDILANNNWKRPIYFSGGAFDDEDYLWLKDYLQLDGMVYKLVPVKNTPSKDGGPLDMGQIDADKTYDIVMKWDWGNSESEKIYHDPETRRNSITYRTNLSRLMNQLIEEGKIDKAKNVINLAITKMPLDKFGYYSLVEPFADGYYRVGEKAKAQDLLNKLVQKYKENLNYYSTLTPSDQTDLAVDIITDIERYRSLLHVMQDNKDTAFYNKHKTTFNTYVNVFERFGREKE</sequence>
<proteinExistence type="predicted"/>
<feature type="transmembrane region" description="Helical" evidence="1">
    <location>
        <begin position="573"/>
        <end position="590"/>
    </location>
</feature>
<dbReference type="RefSeq" id="WP_113677501.1">
    <property type="nucleotide sequence ID" value="NZ_CP030261.1"/>
</dbReference>
<dbReference type="KEGG" id="ffl:HYN86_07605"/>
<dbReference type="Proteomes" id="UP000251561">
    <property type="component" value="Chromosome"/>
</dbReference>
<dbReference type="OrthoDB" id="9807602at2"/>
<evidence type="ECO:0000313" key="2">
    <source>
        <dbReference type="EMBL" id="AXB56478.1"/>
    </source>
</evidence>
<dbReference type="PANTHER" id="PTHR16214:SF3">
    <property type="entry name" value="TRANSMEMBRANE PROTEIN 260"/>
    <property type="match status" value="1"/>
</dbReference>
<feature type="transmembrane region" description="Helical" evidence="1">
    <location>
        <begin position="596"/>
        <end position="615"/>
    </location>
</feature>
<gene>
    <name evidence="2" type="ORF">HYN86_07605</name>
</gene>
<keyword evidence="1" id="KW-0472">Membrane</keyword>
<evidence type="ECO:0008006" key="4">
    <source>
        <dbReference type="Google" id="ProtNLM"/>
    </source>
</evidence>
<accession>A0A344LRD6</accession>
<dbReference type="InterPro" id="IPR021280">
    <property type="entry name" value="TMEM260-like"/>
</dbReference>
<evidence type="ECO:0000313" key="3">
    <source>
        <dbReference type="Proteomes" id="UP000251561"/>
    </source>
</evidence>
<dbReference type="InterPro" id="IPR052724">
    <property type="entry name" value="GT117_domain-containing"/>
</dbReference>
<keyword evidence="1" id="KW-1133">Transmembrane helix</keyword>
<feature type="transmembrane region" description="Helical" evidence="1">
    <location>
        <begin position="76"/>
        <end position="97"/>
    </location>
</feature>
<feature type="transmembrane region" description="Helical" evidence="1">
    <location>
        <begin position="627"/>
        <end position="647"/>
    </location>
</feature>
<protein>
    <recommendedName>
        <fullName evidence="4">DUF2723 domain-containing protein</fullName>
    </recommendedName>
</protein>
<dbReference type="AlphaFoldDB" id="A0A344LRD6"/>
<evidence type="ECO:0000256" key="1">
    <source>
        <dbReference type="SAM" id="Phobius"/>
    </source>
</evidence>
<feature type="transmembrane region" description="Helical" evidence="1">
    <location>
        <begin position="12"/>
        <end position="29"/>
    </location>
</feature>
<feature type="transmembrane region" description="Helical" evidence="1">
    <location>
        <begin position="659"/>
        <end position="678"/>
    </location>
</feature>
<dbReference type="PANTHER" id="PTHR16214">
    <property type="entry name" value="TRANSMEMBRANE PROTEIN 260"/>
    <property type="match status" value="1"/>
</dbReference>
<keyword evidence="1" id="KW-0812">Transmembrane</keyword>
<name>A0A344LRD6_9FLAO</name>
<feature type="transmembrane region" description="Helical" evidence="1">
    <location>
        <begin position="118"/>
        <end position="135"/>
    </location>
</feature>
<organism evidence="2 3">
    <name type="scientific">Flavobacterium fluviale</name>
    <dbReference type="NCBI Taxonomy" id="2249356"/>
    <lineage>
        <taxon>Bacteria</taxon>
        <taxon>Pseudomonadati</taxon>
        <taxon>Bacteroidota</taxon>
        <taxon>Flavobacteriia</taxon>
        <taxon>Flavobacteriales</taxon>
        <taxon>Flavobacteriaceae</taxon>
        <taxon>Flavobacterium</taxon>
    </lineage>
</organism>
<feature type="transmembrane region" description="Helical" evidence="1">
    <location>
        <begin position="258"/>
        <end position="277"/>
    </location>
</feature>
<keyword evidence="3" id="KW-1185">Reference proteome</keyword>
<dbReference type="Pfam" id="PF11028">
    <property type="entry name" value="TMEM260-like"/>
    <property type="match status" value="1"/>
</dbReference>
<reference evidence="2 3" key="1">
    <citation type="submission" date="2018-06" db="EMBL/GenBank/DDBJ databases">
        <title>Genome sequencing of Flavobacterium.</title>
        <authorList>
            <person name="Baek M.-G."/>
            <person name="Yi H."/>
        </authorList>
    </citation>
    <scope>NUCLEOTIDE SEQUENCE [LARGE SCALE GENOMIC DNA]</scope>
    <source>
        <strain evidence="2 3">HYN0086</strain>
    </source>
</reference>
<feature type="transmembrane region" description="Helical" evidence="1">
    <location>
        <begin position="177"/>
        <end position="208"/>
    </location>
</feature>
<feature type="transmembrane region" description="Helical" evidence="1">
    <location>
        <begin position="220"/>
        <end position="246"/>
    </location>
</feature>
<dbReference type="EMBL" id="CP030261">
    <property type="protein sequence ID" value="AXB56478.1"/>
    <property type="molecule type" value="Genomic_DNA"/>
</dbReference>